<name>A0A7U2NRH0_PHANO</name>
<accession>A0A7U2NRH0</accession>
<proteinExistence type="predicted"/>
<protein>
    <submittedName>
        <fullName evidence="2">Uncharacterized protein</fullName>
    </submittedName>
</protein>
<gene>
    <name evidence="2" type="ORF">JI435_424760</name>
</gene>
<dbReference type="Proteomes" id="UP000663193">
    <property type="component" value="Chromosome 23"/>
</dbReference>
<feature type="compositionally biased region" description="Polar residues" evidence="1">
    <location>
        <begin position="18"/>
        <end position="35"/>
    </location>
</feature>
<evidence type="ECO:0000313" key="3">
    <source>
        <dbReference type="Proteomes" id="UP000663193"/>
    </source>
</evidence>
<feature type="region of interest" description="Disordered" evidence="1">
    <location>
        <begin position="1"/>
        <end position="35"/>
    </location>
</feature>
<sequence>MFNSCHTVFRAHGPPSQRAASRCTTKPGASSSNATQEWQCQLDVRLAGTIRIPRN</sequence>
<dbReference type="EMBL" id="CP069045">
    <property type="protein sequence ID" value="QRD07708.1"/>
    <property type="molecule type" value="Genomic_DNA"/>
</dbReference>
<keyword evidence="3" id="KW-1185">Reference proteome</keyword>
<evidence type="ECO:0000256" key="1">
    <source>
        <dbReference type="SAM" id="MobiDB-lite"/>
    </source>
</evidence>
<evidence type="ECO:0000313" key="2">
    <source>
        <dbReference type="EMBL" id="QRD07708.1"/>
    </source>
</evidence>
<dbReference type="VEuPathDB" id="FungiDB:JI435_424760"/>
<reference evidence="3" key="1">
    <citation type="journal article" date="2021" name="BMC Genomics">
        <title>Chromosome-level genome assembly and manually-curated proteome of model necrotroph Parastagonospora nodorum Sn15 reveals a genome-wide trove of candidate effector homologs, and redundancy of virulence-related functions within an accessory chromosome.</title>
        <authorList>
            <person name="Bertazzoni S."/>
            <person name="Jones D.A.B."/>
            <person name="Phan H.T."/>
            <person name="Tan K.-C."/>
            <person name="Hane J.K."/>
        </authorList>
    </citation>
    <scope>NUCLEOTIDE SEQUENCE [LARGE SCALE GENOMIC DNA]</scope>
    <source>
        <strain evidence="3">SN15 / ATCC MYA-4574 / FGSC 10173)</strain>
    </source>
</reference>
<organism evidence="2 3">
    <name type="scientific">Phaeosphaeria nodorum (strain SN15 / ATCC MYA-4574 / FGSC 10173)</name>
    <name type="common">Glume blotch fungus</name>
    <name type="synonym">Parastagonospora nodorum</name>
    <dbReference type="NCBI Taxonomy" id="321614"/>
    <lineage>
        <taxon>Eukaryota</taxon>
        <taxon>Fungi</taxon>
        <taxon>Dikarya</taxon>
        <taxon>Ascomycota</taxon>
        <taxon>Pezizomycotina</taxon>
        <taxon>Dothideomycetes</taxon>
        <taxon>Pleosporomycetidae</taxon>
        <taxon>Pleosporales</taxon>
        <taxon>Pleosporineae</taxon>
        <taxon>Phaeosphaeriaceae</taxon>
        <taxon>Parastagonospora</taxon>
    </lineage>
</organism>
<dbReference type="AlphaFoldDB" id="A0A7U2NRH0"/>